<dbReference type="Pfam" id="PF04357">
    <property type="entry name" value="TamB"/>
    <property type="match status" value="1"/>
</dbReference>
<proteinExistence type="predicted"/>
<keyword evidence="4" id="KW-0472">Membrane</keyword>
<keyword evidence="3" id="KW-1133">Transmembrane helix</keyword>
<evidence type="ECO:0000256" key="4">
    <source>
        <dbReference type="ARBA" id="ARBA00023136"/>
    </source>
</evidence>
<reference evidence="6 7" key="1">
    <citation type="submission" date="2023-04" db="EMBL/GenBank/DDBJ databases">
        <title>Draft genome sequence of acteroides sedimenti strain YN3PY1.</title>
        <authorList>
            <person name="Yoshida N."/>
        </authorList>
    </citation>
    <scope>NUCLEOTIDE SEQUENCE [LARGE SCALE GENOMIC DNA]</scope>
    <source>
        <strain evidence="6 7">YN3PY1</strain>
    </source>
</reference>
<accession>A0ABN6Z4X3</accession>
<dbReference type="PANTHER" id="PTHR36985">
    <property type="entry name" value="TRANSLOCATION AND ASSEMBLY MODULE SUBUNIT TAMB"/>
    <property type="match status" value="1"/>
</dbReference>
<keyword evidence="2" id="KW-0812">Transmembrane</keyword>
<evidence type="ECO:0000256" key="2">
    <source>
        <dbReference type="ARBA" id="ARBA00022692"/>
    </source>
</evidence>
<feature type="domain" description="Translocation and assembly module TamB C-terminal" evidence="5">
    <location>
        <begin position="1005"/>
        <end position="1406"/>
    </location>
</feature>
<evidence type="ECO:0000259" key="5">
    <source>
        <dbReference type="Pfam" id="PF04357"/>
    </source>
</evidence>
<comment type="subcellular location">
    <subcellularLocation>
        <location evidence="1">Membrane</location>
        <topology evidence="1">Single-pass membrane protein</topology>
    </subcellularLocation>
</comment>
<evidence type="ECO:0000313" key="6">
    <source>
        <dbReference type="EMBL" id="BEG99614.1"/>
    </source>
</evidence>
<evidence type="ECO:0000256" key="1">
    <source>
        <dbReference type="ARBA" id="ARBA00004167"/>
    </source>
</evidence>
<organism evidence="6 7">
    <name type="scientific">Bacteroides sedimenti</name>
    <dbReference type="NCBI Taxonomy" id="2136147"/>
    <lineage>
        <taxon>Bacteria</taxon>
        <taxon>Pseudomonadati</taxon>
        <taxon>Bacteroidota</taxon>
        <taxon>Bacteroidia</taxon>
        <taxon>Bacteroidales</taxon>
        <taxon>Bacteroidaceae</taxon>
        <taxon>Bacteroides</taxon>
    </lineage>
</organism>
<sequence>MQIAIDRISLSFPLDLSVHGVSVISSKDTLLVADKAIVDLGLKRLLQGEIKVEGFTLSKVDFNSSHLIKGIRLKGKLDRFFLRSEKVGISREEMLISAATLKDADVRLSILDTTETKTKEPSKPIRWKFYLSRLKLQNVSFHLEQPLDSTHLSASIGEGLLTNGLVDLPRSLYRMQHIIVNKGTFNYDSNQKEPFRGFDPTHLALRGISFTVDSFRNQSRYLAGIVRKLSLTDRSGITIDSMKGRLQADNRAMQVTGLELNTPHSELRATAKADWLMLREINKGSFISEVKAYIGKQDVLLLTGASSGKLAKSYPFRAIALRGMAEGHNGKINISKLTADLPGAFSFSSKGRLANVTDRVNRSGQLLFCIDAQNLDFLTALIGSYPNGPVRLPQGMQMEGKVAMKGEQFLSRVTLKDDKGEVKVDGAYNVKRDSYMASVGVNNLQLKHFLPDKTLSALTASFKAEGEGTDIFSPKTKANAAIDLQQLQYGNTSLSGLALKAELLNSQAKVALSSEHKFLGMDATLNMLLNKKLLEGDFAVNVHHVDLYHLGLLPHPLKEPVTAFLKGSAGKSGTSLNLKSGDMELYFESDGSVNQFVKEATLFSELLTKEIQQKRLDQKALREAMPSTRLLFSAGNANPLARYLALSKIYFHEMELRMGTSSAQGLHGVGSVRSVMADSIKLDTVRLIVRQDTAGIHLHAGVVNNASNKQYVFQSYVDGIIRNDNAELMLRYLNAKGETGALLGVRAHLQEEGLMVNLFPEKPTLLFRSFTLNRDNHIFIGNDKRISANLELQDKNGMGLFIHSVENVEAQQDLQAEIRNLDLKEVVNSVPYMPDIGGILSAKAEYLQKESHLQVKGDADISKLMYAKRLVGNVNLKATYTPGETNEHQVDAMVGYNGREVITAAGIYRSEKQQSMDIHARLKDLPLSIANAFVPDDLARFAGALNGEVTFKGTTESPQIAGEVKADTASVFIVQAGARLKLDDKKIAVTDNRVVFDDYHIYAVGKNPLTISGGVDLKKLQSVKADLKLTTRNYQLMNSRRTHQSLVYGKLFVDLNSTIRGPLDALVMRGDMRLLGTTDATYILRDSPLAVKDRLGEMVTFVNFEDTAQVQKKEPKSATLSGLDMILNVQVEPAVRIKAELSPDGEDRVELEGGGDLSLHYTPQGDMLLYGRYTMSGGLLKYTLPVIPLKSFVIKDGSYVEWSGNMMDPVVNCKAVERLRASVTNENQTSRQVNFDVSVSIKNRLQNLGMVFDLEAPEDMAVQNQLLAMSDEERSKQAITMLVSGMYMPGSMAASSTGGINMGGALNSFLQGQIAGIAGSALKKVDITFGMETYNESSAQGMGRRTDYSFRFARRFYNDRIRIIIGGKISTGETAEEKQSFIDNISLEYRLDTSGTRYVRLFYDKNYQSLLEGEIIETGAGVVLRKKMRKLGELFIFKNKNQKKESR</sequence>
<name>A0ABN6Z4X3_9BACE</name>
<dbReference type="Proteomes" id="UP001496674">
    <property type="component" value="Chromosome"/>
</dbReference>
<dbReference type="InterPro" id="IPR007452">
    <property type="entry name" value="TamB_C"/>
</dbReference>
<protein>
    <recommendedName>
        <fullName evidence="5">Translocation and assembly module TamB C-terminal domain-containing protein</fullName>
    </recommendedName>
</protein>
<evidence type="ECO:0000313" key="7">
    <source>
        <dbReference type="Proteomes" id="UP001496674"/>
    </source>
</evidence>
<gene>
    <name evidence="6" type="ORF">BSYN_18790</name>
</gene>
<dbReference type="EMBL" id="AP028055">
    <property type="protein sequence ID" value="BEG99614.1"/>
    <property type="molecule type" value="Genomic_DNA"/>
</dbReference>
<dbReference type="PANTHER" id="PTHR36985:SF1">
    <property type="entry name" value="TRANSLOCATION AND ASSEMBLY MODULE SUBUNIT TAMB"/>
    <property type="match status" value="1"/>
</dbReference>
<keyword evidence="7" id="KW-1185">Reference proteome</keyword>
<evidence type="ECO:0000256" key="3">
    <source>
        <dbReference type="ARBA" id="ARBA00022989"/>
    </source>
</evidence>